<dbReference type="EMBL" id="JBHUGF010000011">
    <property type="protein sequence ID" value="MFD1992414.1"/>
    <property type="molecule type" value="Genomic_DNA"/>
</dbReference>
<gene>
    <name evidence="1" type="ORF">ACFSGI_20785</name>
</gene>
<reference evidence="2" key="1">
    <citation type="journal article" date="2019" name="Int. J. Syst. Evol. Microbiol.">
        <title>The Global Catalogue of Microorganisms (GCM) 10K type strain sequencing project: providing services to taxonomists for standard genome sequencing and annotation.</title>
        <authorList>
            <consortium name="The Broad Institute Genomics Platform"/>
            <consortium name="The Broad Institute Genome Sequencing Center for Infectious Disease"/>
            <person name="Wu L."/>
            <person name="Ma J."/>
        </authorList>
    </citation>
    <scope>NUCLEOTIDE SEQUENCE [LARGE SCALE GENOMIC DNA]</scope>
    <source>
        <strain evidence="2">CGMCC 1.15067</strain>
    </source>
</reference>
<sequence>MQSIILIGDEPFNLDFIKNLPKSVDTCSHEPDNSRYVLEYVNDRIYCDYLPEGILDYEKSELLHLPFRSPRFIAMLYTSNEIMRDFFLENEKYLANIYIDNDLGEIVPMQEFMYKLKV</sequence>
<evidence type="ECO:0000313" key="2">
    <source>
        <dbReference type="Proteomes" id="UP001597403"/>
    </source>
</evidence>
<proteinExistence type="predicted"/>
<name>A0ABW4V458_9BACL</name>
<dbReference type="RefSeq" id="WP_204826114.1">
    <property type="nucleotide sequence ID" value="NZ_JBHUGF010000011.1"/>
</dbReference>
<evidence type="ECO:0000313" key="1">
    <source>
        <dbReference type="EMBL" id="MFD1992414.1"/>
    </source>
</evidence>
<comment type="caution">
    <text evidence="1">The sequence shown here is derived from an EMBL/GenBank/DDBJ whole genome shotgun (WGS) entry which is preliminary data.</text>
</comment>
<protein>
    <submittedName>
        <fullName evidence="1">Uncharacterized protein</fullName>
    </submittedName>
</protein>
<keyword evidence="2" id="KW-1185">Reference proteome</keyword>
<dbReference type="Proteomes" id="UP001597403">
    <property type="component" value="Unassembled WGS sequence"/>
</dbReference>
<organism evidence="1 2">
    <name type="scientific">Paenibacillus nicotianae</name>
    <dbReference type="NCBI Taxonomy" id="1526551"/>
    <lineage>
        <taxon>Bacteria</taxon>
        <taxon>Bacillati</taxon>
        <taxon>Bacillota</taxon>
        <taxon>Bacilli</taxon>
        <taxon>Bacillales</taxon>
        <taxon>Paenibacillaceae</taxon>
        <taxon>Paenibacillus</taxon>
    </lineage>
</organism>
<accession>A0ABW4V458</accession>